<organism evidence="3 4">
    <name type="scientific">Sphingobacterium alimentarium</name>
    <dbReference type="NCBI Taxonomy" id="797292"/>
    <lineage>
        <taxon>Bacteria</taxon>
        <taxon>Pseudomonadati</taxon>
        <taxon>Bacteroidota</taxon>
        <taxon>Sphingobacteriia</taxon>
        <taxon>Sphingobacteriales</taxon>
        <taxon>Sphingobacteriaceae</taxon>
        <taxon>Sphingobacterium</taxon>
    </lineage>
</organism>
<dbReference type="OrthoDB" id="1097811at2"/>
<proteinExistence type="predicted"/>
<evidence type="ECO:0000313" key="3">
    <source>
        <dbReference type="EMBL" id="TCV17134.1"/>
    </source>
</evidence>
<dbReference type="Gene3D" id="1.10.1660.10">
    <property type="match status" value="1"/>
</dbReference>
<keyword evidence="4" id="KW-1185">Reference proteome</keyword>
<keyword evidence="1" id="KW-0175">Coiled coil</keyword>
<gene>
    <name evidence="3" type="ORF">EDC17_101151</name>
</gene>
<dbReference type="PANTHER" id="PTHR34585:SF22">
    <property type="entry name" value="HELIX-TURN-HELIX DOMAIN-CONTAINING PROTEIN"/>
    <property type="match status" value="1"/>
</dbReference>
<dbReference type="InterPro" id="IPR041657">
    <property type="entry name" value="HTH_17"/>
</dbReference>
<dbReference type="Proteomes" id="UP000295197">
    <property type="component" value="Unassembled WGS sequence"/>
</dbReference>
<feature type="coiled-coil region" evidence="1">
    <location>
        <begin position="22"/>
        <end position="49"/>
    </location>
</feature>
<dbReference type="Pfam" id="PF12728">
    <property type="entry name" value="HTH_17"/>
    <property type="match status" value="1"/>
</dbReference>
<protein>
    <submittedName>
        <fullName evidence="3">Excisionase family DNA binding protein</fullName>
    </submittedName>
</protein>
<feature type="domain" description="Helix-turn-helix" evidence="2">
    <location>
        <begin position="58"/>
        <end position="103"/>
    </location>
</feature>
<evidence type="ECO:0000256" key="1">
    <source>
        <dbReference type="SAM" id="Coils"/>
    </source>
</evidence>
<dbReference type="InterPro" id="IPR009061">
    <property type="entry name" value="DNA-bd_dom_put_sf"/>
</dbReference>
<dbReference type="PANTHER" id="PTHR34585">
    <property type="match status" value="1"/>
</dbReference>
<dbReference type="AlphaFoldDB" id="A0A4R3VZ45"/>
<name>A0A4R3VZ45_9SPHI</name>
<evidence type="ECO:0000313" key="4">
    <source>
        <dbReference type="Proteomes" id="UP000295197"/>
    </source>
</evidence>
<evidence type="ECO:0000259" key="2">
    <source>
        <dbReference type="Pfam" id="PF12728"/>
    </source>
</evidence>
<dbReference type="EMBL" id="SMBZ01000011">
    <property type="protein sequence ID" value="TCV17134.1"/>
    <property type="molecule type" value="Genomic_DNA"/>
</dbReference>
<sequence length="117" mass="13842">MEINKDNNDFENITFDTLPAAVEVILKTVKRLEAEIISIKERLSVVSNENNNENHDELLTFDEAVKFLKITSSTLHRWKREGIIPYRKIGTKKYYKKSDLEEYNKVEIIKPRGLRRF</sequence>
<comment type="caution">
    <text evidence="3">The sequence shown here is derived from an EMBL/GenBank/DDBJ whole genome shotgun (WGS) entry which is preliminary data.</text>
</comment>
<dbReference type="RefSeq" id="WP_132777221.1">
    <property type="nucleotide sequence ID" value="NZ_SMBZ01000011.1"/>
</dbReference>
<reference evidence="3 4" key="1">
    <citation type="submission" date="2019-03" db="EMBL/GenBank/DDBJ databases">
        <title>Genomic Encyclopedia of Type Strains, Phase IV (KMG-IV): sequencing the most valuable type-strain genomes for metagenomic binning, comparative biology and taxonomic classification.</title>
        <authorList>
            <person name="Goeker M."/>
        </authorList>
    </citation>
    <scope>NUCLEOTIDE SEQUENCE [LARGE SCALE GENOMIC DNA]</scope>
    <source>
        <strain evidence="3 4">DSM 22362</strain>
    </source>
</reference>
<accession>A0A4R3VZ45</accession>
<dbReference type="SUPFAM" id="SSF46955">
    <property type="entry name" value="Putative DNA-binding domain"/>
    <property type="match status" value="1"/>
</dbReference>